<feature type="signal peptide" evidence="19">
    <location>
        <begin position="1"/>
        <end position="20"/>
    </location>
</feature>
<evidence type="ECO:0000256" key="3">
    <source>
        <dbReference type="ARBA" id="ARBA00011245"/>
    </source>
</evidence>
<dbReference type="OrthoDB" id="6509975at2759"/>
<comment type="subunit">
    <text evidence="3">Monomer.</text>
</comment>
<dbReference type="PROSITE" id="PS00616">
    <property type="entry name" value="HIS_ACID_PHOSPHAT_1"/>
    <property type="match status" value="1"/>
</dbReference>
<feature type="disulfide bond" evidence="18">
    <location>
        <begin position="48"/>
        <end position="391"/>
    </location>
</feature>
<evidence type="ECO:0000256" key="2">
    <source>
        <dbReference type="ARBA" id="ARBA00005375"/>
    </source>
</evidence>
<name>A0A5Q4BGC8_9PEZI</name>
<evidence type="ECO:0000256" key="1">
    <source>
        <dbReference type="ARBA" id="ARBA00004613"/>
    </source>
</evidence>
<dbReference type="InterPro" id="IPR033379">
    <property type="entry name" value="Acid_Pase_AS"/>
</dbReference>
<feature type="disulfide bond" evidence="18">
    <location>
        <begin position="191"/>
        <end position="444"/>
    </location>
</feature>
<dbReference type="SUPFAM" id="SSF53254">
    <property type="entry name" value="Phosphoglycerate mutase-like"/>
    <property type="match status" value="1"/>
</dbReference>
<evidence type="ECO:0000256" key="7">
    <source>
        <dbReference type="ARBA" id="ARBA00023157"/>
    </source>
</evidence>
<dbReference type="InterPro" id="IPR000560">
    <property type="entry name" value="His_Pase_clade-2"/>
</dbReference>
<protein>
    <recommendedName>
        <fullName evidence="16">Phytase A</fullName>
        <ecNumber evidence="4">3.1.3.8</ecNumber>
    </recommendedName>
    <alternativeName>
        <fullName evidence="17">Histidine acid phosphatase phyA</fullName>
    </alternativeName>
    <alternativeName>
        <fullName evidence="10">Myo-inositol hexakisphosphate phosphohydrolase A</fullName>
    </alternativeName>
    <alternativeName>
        <fullName evidence="9">Myo-inositol-hexaphosphate 3-phosphohydrolase A</fullName>
    </alternativeName>
</protein>
<evidence type="ECO:0000256" key="18">
    <source>
        <dbReference type="PIRSR" id="PIRSR000894-2"/>
    </source>
</evidence>
<comment type="catalytic activity">
    <reaction evidence="12">
        <text>1D-myo-inositol 1,2-bisphosphate + H2O = 1D-myo-inositol 2-phosphate + phosphate</text>
        <dbReference type="Rhea" id="RHEA:77135"/>
        <dbReference type="ChEBI" id="CHEBI:15377"/>
        <dbReference type="ChEBI" id="CHEBI:43474"/>
        <dbReference type="ChEBI" id="CHEBI:84142"/>
        <dbReference type="ChEBI" id="CHEBI:195539"/>
    </reaction>
    <physiologicalReaction direction="left-to-right" evidence="12">
        <dbReference type="Rhea" id="RHEA:77136"/>
    </physiologicalReaction>
</comment>
<comment type="catalytic activity">
    <reaction evidence="11">
        <text>1D-myo-inositol 1,2,5,6-tetrakisphosphate + H2O = 1D-myo-inositol 1,2,6-trisphosphate + phosphate</text>
        <dbReference type="Rhea" id="RHEA:77119"/>
        <dbReference type="ChEBI" id="CHEBI:15377"/>
        <dbReference type="ChEBI" id="CHEBI:43474"/>
        <dbReference type="ChEBI" id="CHEBI:195535"/>
        <dbReference type="ChEBI" id="CHEBI:195537"/>
    </reaction>
    <physiologicalReaction direction="left-to-right" evidence="11">
        <dbReference type="Rhea" id="RHEA:77120"/>
    </physiologicalReaction>
</comment>
<dbReference type="GO" id="GO:0003993">
    <property type="term" value="F:acid phosphatase activity"/>
    <property type="evidence" value="ECO:0007669"/>
    <property type="project" value="TreeGrafter"/>
</dbReference>
<sequence length="446" mass="49921">MVQVLWLALGFISLGAQAQAEPVSHFWGTSSPWFSVSSEIDAAIPSGCQVTFVQAMSRHGSRNPNASKLPTLKALINRIQTSVTRYGEGFEFIKTYEPTFVADQLTPFGKKESTDSGRWFYKRYRALAAENDPFIRSMAENRVLESIQLWKSGFYGAKMDDGHPQPDKSAGHVQVLPITEGFNNTLHHGLCTAFENSYSARSKAAQAQWLQEFAPPVAVRINKNLPGAEFTLKDVHLFMQLCPLQTVLNGKTSEFCSLFTAEEWKDFEYLETLNKFYTWSKGNPLGPTQGVGFTNELIARLTRQPVVDHTSTNATLTGDPATFPLDKKIYVDFTRGNTMVAVLSALGLFDHVQPLDKARRASETSQQQAEGFKVSQLIPFAGRMFVEKMKCDGGDKDEEFVRVIVNDRVMQLQGCDSDELGRCKLDRFVDSLDFAKRGGEWDKCFP</sequence>
<dbReference type="AlphaFoldDB" id="A0A5Q4BGC8"/>
<dbReference type="GO" id="GO:0016158">
    <property type="term" value="F:inositol hexakisphosphate 3-phosphatase activity"/>
    <property type="evidence" value="ECO:0007669"/>
    <property type="project" value="UniProtKB-EC"/>
</dbReference>
<feature type="disulfide bond" evidence="18">
    <location>
        <begin position="242"/>
        <end position="256"/>
    </location>
</feature>
<evidence type="ECO:0000256" key="9">
    <source>
        <dbReference type="ARBA" id="ARBA00041857"/>
    </source>
</evidence>
<dbReference type="GO" id="GO:0005576">
    <property type="term" value="C:extracellular region"/>
    <property type="evidence" value="ECO:0007669"/>
    <property type="project" value="UniProtKB-SubCell"/>
</dbReference>
<comment type="similarity">
    <text evidence="2">Belongs to the histidine acid phosphatase family.</text>
</comment>
<evidence type="ECO:0000256" key="5">
    <source>
        <dbReference type="ARBA" id="ARBA00022525"/>
    </source>
</evidence>
<keyword evidence="8" id="KW-0325">Glycoprotein</keyword>
<comment type="catalytic activity">
    <reaction evidence="14">
        <text>1D-myo-inositol 1,2,4,5,6-pentakisphosphate + H2O = 1D-myo-inositol 1,2,5,6-tetrakisphosphate + phosphate</text>
        <dbReference type="Rhea" id="RHEA:77115"/>
        <dbReference type="ChEBI" id="CHEBI:15377"/>
        <dbReference type="ChEBI" id="CHEBI:43474"/>
        <dbReference type="ChEBI" id="CHEBI:57798"/>
        <dbReference type="ChEBI" id="CHEBI:195535"/>
    </reaction>
    <physiologicalReaction direction="left-to-right" evidence="14">
        <dbReference type="Rhea" id="RHEA:77116"/>
    </physiologicalReaction>
</comment>
<dbReference type="PANTHER" id="PTHR20963">
    <property type="entry name" value="MULTIPLE INOSITOL POLYPHOSPHATE PHOSPHATASE-RELATED"/>
    <property type="match status" value="1"/>
</dbReference>
<comment type="caution">
    <text evidence="20">The sequence shown here is derived from an EMBL/GenBank/DDBJ whole genome shotgun (WGS) entry which is preliminary data.</text>
</comment>
<dbReference type="Gene3D" id="3.40.50.1240">
    <property type="entry name" value="Phosphoglycerate mutase-like"/>
    <property type="match status" value="1"/>
</dbReference>
<evidence type="ECO:0000256" key="16">
    <source>
        <dbReference type="ARBA" id="ARBA00044106"/>
    </source>
</evidence>
<dbReference type="CDD" id="cd07061">
    <property type="entry name" value="HP_HAP_like"/>
    <property type="match status" value="1"/>
</dbReference>
<keyword evidence="21" id="KW-1185">Reference proteome</keyword>
<keyword evidence="5" id="KW-0964">Secreted</keyword>
<keyword evidence="19" id="KW-0732">Signal</keyword>
<dbReference type="PIRSF" id="PIRSF000894">
    <property type="entry name" value="Acid_phosphatase"/>
    <property type="match status" value="1"/>
</dbReference>
<accession>A0A5Q4BGC8</accession>
<evidence type="ECO:0000256" key="17">
    <source>
        <dbReference type="ARBA" id="ARBA00044262"/>
    </source>
</evidence>
<feature type="disulfide bond" evidence="18">
    <location>
        <begin position="415"/>
        <end position="423"/>
    </location>
</feature>
<evidence type="ECO:0000256" key="15">
    <source>
        <dbReference type="ARBA" id="ARBA00043788"/>
    </source>
</evidence>
<evidence type="ECO:0000256" key="13">
    <source>
        <dbReference type="ARBA" id="ARBA00043721"/>
    </source>
</evidence>
<reference evidence="20 21" key="1">
    <citation type="journal article" date="2019" name="Sci. Rep.">
        <title>Colletotrichum shisoi sp. nov., an anthracnose pathogen of Perilla frutescens in Japan: molecular phylogenetic, morphological and genomic evidence.</title>
        <authorList>
            <person name="Gan P."/>
            <person name="Tsushima A."/>
            <person name="Hiroyama R."/>
            <person name="Narusaka M."/>
            <person name="Takano Y."/>
            <person name="Narusaka Y."/>
            <person name="Kawaradani M."/>
            <person name="Damm U."/>
            <person name="Shirasu K."/>
        </authorList>
    </citation>
    <scope>NUCLEOTIDE SEQUENCE [LARGE SCALE GENOMIC DNA]</scope>
    <source>
        <strain evidence="20 21">PG-2018a</strain>
    </source>
</reference>
<dbReference type="EMBL" id="PUHP01001464">
    <property type="protein sequence ID" value="TQN65767.1"/>
    <property type="molecule type" value="Genomic_DNA"/>
</dbReference>
<organism evidence="20 21">
    <name type="scientific">Colletotrichum shisoi</name>
    <dbReference type="NCBI Taxonomy" id="2078593"/>
    <lineage>
        <taxon>Eukaryota</taxon>
        <taxon>Fungi</taxon>
        <taxon>Dikarya</taxon>
        <taxon>Ascomycota</taxon>
        <taxon>Pezizomycotina</taxon>
        <taxon>Sordariomycetes</taxon>
        <taxon>Hypocreomycetidae</taxon>
        <taxon>Glomerellales</taxon>
        <taxon>Glomerellaceae</taxon>
        <taxon>Colletotrichum</taxon>
        <taxon>Colletotrichum destructivum species complex</taxon>
    </lineage>
</organism>
<dbReference type="PANTHER" id="PTHR20963:SF24">
    <property type="entry name" value="3-PHYTASE B"/>
    <property type="match status" value="1"/>
</dbReference>
<keyword evidence="7 18" id="KW-1015">Disulfide bond</keyword>
<dbReference type="Proteomes" id="UP000326340">
    <property type="component" value="Unassembled WGS sequence"/>
</dbReference>
<evidence type="ECO:0000256" key="12">
    <source>
        <dbReference type="ARBA" id="ARBA00043675"/>
    </source>
</evidence>
<feature type="chain" id="PRO_5024795702" description="Phytase A" evidence="19">
    <location>
        <begin position="21"/>
        <end position="446"/>
    </location>
</feature>
<comment type="subcellular location">
    <subcellularLocation>
        <location evidence="1">Secreted</location>
    </subcellularLocation>
</comment>
<comment type="catalytic activity">
    <reaction evidence="15">
        <text>1D-myo-inositol hexakisphosphate + H2O = 1D-myo-inositol 1,2,4,5,6-pentakisphosphate + phosphate</text>
        <dbReference type="Rhea" id="RHEA:16989"/>
        <dbReference type="ChEBI" id="CHEBI:15377"/>
        <dbReference type="ChEBI" id="CHEBI:43474"/>
        <dbReference type="ChEBI" id="CHEBI:57798"/>
        <dbReference type="ChEBI" id="CHEBI:58130"/>
        <dbReference type="EC" id="3.1.3.8"/>
    </reaction>
    <physiologicalReaction direction="left-to-right" evidence="15">
        <dbReference type="Rhea" id="RHEA:16990"/>
    </physiologicalReaction>
</comment>
<evidence type="ECO:0000256" key="6">
    <source>
        <dbReference type="ARBA" id="ARBA00022801"/>
    </source>
</evidence>
<evidence type="ECO:0000256" key="8">
    <source>
        <dbReference type="ARBA" id="ARBA00023180"/>
    </source>
</evidence>
<evidence type="ECO:0000256" key="10">
    <source>
        <dbReference type="ARBA" id="ARBA00042300"/>
    </source>
</evidence>
<evidence type="ECO:0000313" key="21">
    <source>
        <dbReference type="Proteomes" id="UP000326340"/>
    </source>
</evidence>
<dbReference type="InterPro" id="IPR016274">
    <property type="entry name" value="Histidine_acid_Pase_euk"/>
</dbReference>
<evidence type="ECO:0000256" key="14">
    <source>
        <dbReference type="ARBA" id="ARBA00043748"/>
    </source>
</evidence>
<dbReference type="InterPro" id="IPR029033">
    <property type="entry name" value="His_PPase_superfam"/>
</dbReference>
<gene>
    <name evidence="20" type="primary">PHYA-1</name>
    <name evidence="20" type="ORF">CSHISOI_09698</name>
</gene>
<evidence type="ECO:0000256" key="11">
    <source>
        <dbReference type="ARBA" id="ARBA00043670"/>
    </source>
</evidence>
<dbReference type="EC" id="3.1.3.8" evidence="4"/>
<keyword evidence="6" id="KW-0378">Hydrolase</keyword>
<proteinExistence type="inferred from homology"/>
<comment type="catalytic activity">
    <reaction evidence="13">
        <text>1D-myo-inositol 1,2,6-trisphosphate + H2O = 1D-myo-inositol 1,2-bisphosphate + phosphate</text>
        <dbReference type="Rhea" id="RHEA:77131"/>
        <dbReference type="ChEBI" id="CHEBI:15377"/>
        <dbReference type="ChEBI" id="CHEBI:43474"/>
        <dbReference type="ChEBI" id="CHEBI:195537"/>
        <dbReference type="ChEBI" id="CHEBI:195539"/>
    </reaction>
    <physiologicalReaction direction="left-to-right" evidence="13">
        <dbReference type="Rhea" id="RHEA:77132"/>
    </physiologicalReaction>
</comment>
<evidence type="ECO:0000313" key="20">
    <source>
        <dbReference type="EMBL" id="TQN65767.1"/>
    </source>
</evidence>
<evidence type="ECO:0000256" key="19">
    <source>
        <dbReference type="SAM" id="SignalP"/>
    </source>
</evidence>
<evidence type="ECO:0000256" key="4">
    <source>
        <dbReference type="ARBA" id="ARBA00012632"/>
    </source>
</evidence>
<dbReference type="Pfam" id="PF00328">
    <property type="entry name" value="His_Phos_2"/>
    <property type="match status" value="1"/>
</dbReference>